<feature type="domain" description="Nicastrin small lobe" evidence="12">
    <location>
        <begin position="37"/>
        <end position="201"/>
    </location>
</feature>
<gene>
    <name evidence="14" type="primary">LOC108561147</name>
</gene>
<evidence type="ECO:0000313" key="14">
    <source>
        <dbReference type="RefSeq" id="XP_017774450.1"/>
    </source>
</evidence>
<keyword evidence="6" id="KW-0914">Notch signaling pathway</keyword>
<dbReference type="Proteomes" id="UP000695000">
    <property type="component" value="Unplaced"/>
</dbReference>
<dbReference type="Pfam" id="PF05450">
    <property type="entry name" value="Nicastrin"/>
    <property type="match status" value="1"/>
</dbReference>
<dbReference type="PANTHER" id="PTHR21092:SF0">
    <property type="entry name" value="NICASTRIN"/>
    <property type="match status" value="1"/>
</dbReference>
<comment type="similarity">
    <text evidence="2">Belongs to the nicastrin family.</text>
</comment>
<evidence type="ECO:0000256" key="9">
    <source>
        <dbReference type="ARBA" id="ARBA00023180"/>
    </source>
</evidence>
<dbReference type="InterPro" id="IPR041084">
    <property type="entry name" value="Ncstrn_small"/>
</dbReference>
<evidence type="ECO:0000256" key="7">
    <source>
        <dbReference type="ARBA" id="ARBA00022989"/>
    </source>
</evidence>
<dbReference type="Gene3D" id="3.40.630.10">
    <property type="entry name" value="Zn peptidases"/>
    <property type="match status" value="1"/>
</dbReference>
<keyword evidence="13" id="KW-1185">Reference proteome</keyword>
<keyword evidence="4 10" id="KW-0812">Transmembrane</keyword>
<evidence type="ECO:0000259" key="12">
    <source>
        <dbReference type="Pfam" id="PF18266"/>
    </source>
</evidence>
<accession>A0ABM1MIQ0</accession>
<sequence length="671" mass="75839">MRFYVNFILLVALIVNSQSNAQRTKDKMYQPLNGIASCFRRMNGTHQTGCSSAKEGTTGVVHYVKKSSELDLILSLDNNLQYIPAIPVNEFTKEVVQKLLTSSKISGLVVYETNETTIKHFSHEDSCPNRYSNLDGTCTKSWNEYGTGLLLEDLSIPIFYLNLSEDVKMIKDCFIKFNNFSYETHQDRSLCALELSSFMFAAINTPTCIRRGSNANFNFNTVKFCDALGDQNVWATLFPIAQTNSLKYVVVSARMDSSSMFSDLVPGAASPVSGLVTLLSTAQVLKRMVPKYEDYDYNVIFVLFNGESYDYIGSQRIVYDMSLDRYPVHGFTTSNNETVSNINLKDIALYIEISQISQVDQMYIHYKKDSEEITRMFNLLDKNNADRFKKSSGNIPPASLQSFLNEDPEIPGIVLADHGDTYKSQYYHSIYDNAANLQFNYVNTSENSIKVVPEDSIQEYVAKISTGLAKSIFEFVTKEQYNGSEKADVLLVNELFHCYLENANCTVHQAVQRRQFRQAPFNLYVSVAVVPNIVTSLIGLTLAWFTADKVKTGPCDPDLNTDIYRYFNMSESISNLNSTQCFKASMNFTEAKSPAFDIEDYAWDSGKYSTWSESVWHDFSMRMFLKPSKSHEIMTISIGTTVFVAAIAIILFIKRKSEVLFESGDTTPTNC</sequence>
<feature type="chain" id="PRO_5046689225" description="Nicastrin" evidence="11">
    <location>
        <begin position="22"/>
        <end position="671"/>
    </location>
</feature>
<feature type="transmembrane region" description="Helical" evidence="10">
    <location>
        <begin position="633"/>
        <end position="653"/>
    </location>
</feature>
<evidence type="ECO:0000256" key="3">
    <source>
        <dbReference type="ARBA" id="ARBA00015303"/>
    </source>
</evidence>
<comment type="subcellular location">
    <subcellularLocation>
        <location evidence="1">Membrane</location>
        <topology evidence="1">Single-pass type I membrane protein</topology>
    </subcellularLocation>
</comment>
<evidence type="ECO:0000256" key="2">
    <source>
        <dbReference type="ARBA" id="ARBA00007717"/>
    </source>
</evidence>
<evidence type="ECO:0000256" key="1">
    <source>
        <dbReference type="ARBA" id="ARBA00004479"/>
    </source>
</evidence>
<evidence type="ECO:0000256" key="6">
    <source>
        <dbReference type="ARBA" id="ARBA00022976"/>
    </source>
</evidence>
<evidence type="ECO:0000256" key="10">
    <source>
        <dbReference type="SAM" id="Phobius"/>
    </source>
</evidence>
<proteinExistence type="inferred from homology"/>
<dbReference type="SUPFAM" id="SSF53187">
    <property type="entry name" value="Zn-dependent exopeptidases"/>
    <property type="match status" value="1"/>
</dbReference>
<dbReference type="InterPro" id="IPR008710">
    <property type="entry name" value="Nicastrin"/>
</dbReference>
<dbReference type="RefSeq" id="XP_017774450.1">
    <property type="nucleotide sequence ID" value="XM_017918961.1"/>
</dbReference>
<name>A0ABM1MIQ0_NICVS</name>
<organism evidence="13 14">
    <name type="scientific">Nicrophorus vespilloides</name>
    <name type="common">Boreal carrion beetle</name>
    <dbReference type="NCBI Taxonomy" id="110193"/>
    <lineage>
        <taxon>Eukaryota</taxon>
        <taxon>Metazoa</taxon>
        <taxon>Ecdysozoa</taxon>
        <taxon>Arthropoda</taxon>
        <taxon>Hexapoda</taxon>
        <taxon>Insecta</taxon>
        <taxon>Pterygota</taxon>
        <taxon>Neoptera</taxon>
        <taxon>Endopterygota</taxon>
        <taxon>Coleoptera</taxon>
        <taxon>Polyphaga</taxon>
        <taxon>Staphyliniformia</taxon>
        <taxon>Silphidae</taxon>
        <taxon>Nicrophorinae</taxon>
        <taxon>Nicrophorus</taxon>
    </lineage>
</organism>
<dbReference type="PANTHER" id="PTHR21092">
    <property type="entry name" value="NICASTRIN"/>
    <property type="match status" value="1"/>
</dbReference>
<keyword evidence="9" id="KW-0325">Glycoprotein</keyword>
<evidence type="ECO:0000313" key="13">
    <source>
        <dbReference type="Proteomes" id="UP000695000"/>
    </source>
</evidence>
<dbReference type="GeneID" id="108561147"/>
<feature type="transmembrane region" description="Helical" evidence="10">
    <location>
        <begin position="523"/>
        <end position="545"/>
    </location>
</feature>
<evidence type="ECO:0000256" key="5">
    <source>
        <dbReference type="ARBA" id="ARBA00022729"/>
    </source>
</evidence>
<keyword evidence="5 11" id="KW-0732">Signal</keyword>
<feature type="signal peptide" evidence="11">
    <location>
        <begin position="1"/>
        <end position="21"/>
    </location>
</feature>
<keyword evidence="7 10" id="KW-1133">Transmembrane helix</keyword>
<evidence type="ECO:0000256" key="4">
    <source>
        <dbReference type="ARBA" id="ARBA00022692"/>
    </source>
</evidence>
<evidence type="ECO:0000256" key="8">
    <source>
        <dbReference type="ARBA" id="ARBA00023136"/>
    </source>
</evidence>
<evidence type="ECO:0000256" key="11">
    <source>
        <dbReference type="SAM" id="SignalP"/>
    </source>
</evidence>
<keyword evidence="8 10" id="KW-0472">Membrane</keyword>
<dbReference type="Pfam" id="PF18266">
    <property type="entry name" value="Ncstrn_small"/>
    <property type="match status" value="1"/>
</dbReference>
<protein>
    <recommendedName>
        <fullName evidence="3">Nicastrin</fullName>
    </recommendedName>
</protein>
<reference evidence="14" key="1">
    <citation type="submission" date="2025-08" db="UniProtKB">
        <authorList>
            <consortium name="RefSeq"/>
        </authorList>
    </citation>
    <scope>IDENTIFICATION</scope>
    <source>
        <tissue evidence="14">Whole Larva</tissue>
    </source>
</reference>